<reference evidence="1 2" key="2">
    <citation type="submission" date="2013-05" db="EMBL/GenBank/DDBJ databases">
        <authorList>
            <person name="Sibley D."/>
            <person name="Venepally P."/>
            <person name="Karamycheva S."/>
            <person name="Hadjithomas M."/>
            <person name="Khan A."/>
            <person name="Brunk B."/>
            <person name="Roos D."/>
            <person name="Caler E."/>
            <person name="Lorenzi H."/>
        </authorList>
    </citation>
    <scope>NUCLEOTIDE SEQUENCE [LARGE SCALE GENOMIC DNA]</scope>
    <source>
        <strain evidence="1 2">GT1</strain>
    </source>
</reference>
<dbReference type="Proteomes" id="UP000005641">
    <property type="component" value="Unassembled WGS sequence"/>
</dbReference>
<sequence length="167" mass="18026">MACQTEGTARKCFSRGRTKVSSQFLPSAEPPQGADAIKTKKRFSVRSALFGFHGNGDSEAASRARSIPHAANSGDVVKNGIPRPYACVCPPPPLRAKAIVTKHPCRKTLANLATAACENEPQPLTAPVSLPPCPIISPPFLDKRIRGARFHTRMQTLKTFSHLSLLQ</sequence>
<gene>
    <name evidence="1" type="ORF">TGGT1_304755</name>
</gene>
<evidence type="ECO:0000313" key="2">
    <source>
        <dbReference type="Proteomes" id="UP000005641"/>
    </source>
</evidence>
<proteinExistence type="predicted"/>
<protein>
    <submittedName>
        <fullName evidence="1">Uncharacterized protein</fullName>
    </submittedName>
</protein>
<dbReference type="EMBL" id="AAQM03000135">
    <property type="protein sequence ID" value="EPR61370.1"/>
    <property type="molecule type" value="Genomic_DNA"/>
</dbReference>
<evidence type="ECO:0000313" key="1">
    <source>
        <dbReference type="EMBL" id="EPR61370.1"/>
    </source>
</evidence>
<organism evidence="1 2">
    <name type="scientific">Toxoplasma gondii (strain ATCC 50853 / GT1)</name>
    <dbReference type="NCBI Taxonomy" id="507601"/>
    <lineage>
        <taxon>Eukaryota</taxon>
        <taxon>Sar</taxon>
        <taxon>Alveolata</taxon>
        <taxon>Apicomplexa</taxon>
        <taxon>Conoidasida</taxon>
        <taxon>Coccidia</taxon>
        <taxon>Eucoccidiorida</taxon>
        <taxon>Eimeriorina</taxon>
        <taxon>Sarcocystidae</taxon>
        <taxon>Toxoplasma</taxon>
    </lineage>
</organism>
<reference evidence="1 2" key="1">
    <citation type="submission" date="2006-05" db="EMBL/GenBank/DDBJ databases">
        <authorList>
            <person name="Paulsen I."/>
        </authorList>
    </citation>
    <scope>NUCLEOTIDE SEQUENCE [LARGE SCALE GENOMIC DNA]</scope>
    <source>
        <strain evidence="1 2">GT1</strain>
    </source>
</reference>
<dbReference type="VEuPathDB" id="ToxoDB:TGGT1_304755"/>
<name>S7UUD5_TOXGG</name>
<accession>S7UUD5</accession>
<dbReference type="AlphaFoldDB" id="S7UUD5"/>
<comment type="caution">
    <text evidence="1">The sequence shown here is derived from an EMBL/GenBank/DDBJ whole genome shotgun (WGS) entry which is preliminary data.</text>
</comment>